<evidence type="ECO:0000313" key="8">
    <source>
        <dbReference type="Proteomes" id="UP000556620"/>
    </source>
</evidence>
<dbReference type="EMBL" id="JACGCU010000002">
    <property type="protein sequence ID" value="MBA6057987.1"/>
    <property type="molecule type" value="Genomic_DNA"/>
</dbReference>
<comment type="similarity">
    <text evidence="2 6">Belongs to the bacterial histone-like protein family.</text>
</comment>
<evidence type="ECO:0000256" key="2">
    <source>
        <dbReference type="ARBA" id="ARBA00010529"/>
    </source>
</evidence>
<comment type="function">
    <text evidence="1">Histone-like DNA-binding protein which is capable of wrapping DNA to stabilize it, and thus to prevent its denaturation under extreme environmental conditions.</text>
</comment>
<dbReference type="PANTHER" id="PTHR33175">
    <property type="entry name" value="DNA-BINDING PROTEIN HU"/>
    <property type="match status" value="1"/>
</dbReference>
<dbReference type="PRINTS" id="PR01727">
    <property type="entry name" value="DNABINDINGHU"/>
</dbReference>
<comment type="subunit">
    <text evidence="3">Heterodimer of an alpha and a beta chain.</text>
</comment>
<dbReference type="Proteomes" id="UP000556620">
    <property type="component" value="Unassembled WGS sequence"/>
</dbReference>
<gene>
    <name evidence="7" type="ORF">H4C44_02185</name>
</gene>
<dbReference type="RefSeq" id="WP_182365104.1">
    <property type="nucleotide sequence ID" value="NZ_JACGCU010000002.1"/>
</dbReference>
<evidence type="ECO:0000313" key="7">
    <source>
        <dbReference type="EMBL" id="MBA6057987.1"/>
    </source>
</evidence>
<dbReference type="GO" id="GO:0030261">
    <property type="term" value="P:chromosome condensation"/>
    <property type="evidence" value="ECO:0007669"/>
    <property type="project" value="UniProtKB-KW"/>
</dbReference>
<dbReference type="InterPro" id="IPR010992">
    <property type="entry name" value="IHF-like_DNA-bd_dom_sf"/>
</dbReference>
<keyword evidence="5 7" id="KW-0238">DNA-binding</keyword>
<dbReference type="Gene3D" id="4.10.520.10">
    <property type="entry name" value="IHF-like DNA-binding proteins"/>
    <property type="match status" value="1"/>
</dbReference>
<proteinExistence type="inferred from homology"/>
<evidence type="ECO:0000256" key="6">
    <source>
        <dbReference type="RuleBase" id="RU003939"/>
    </source>
</evidence>
<dbReference type="Pfam" id="PF00216">
    <property type="entry name" value="Bac_DNA_binding"/>
    <property type="match status" value="1"/>
</dbReference>
<dbReference type="GO" id="GO:0030527">
    <property type="term" value="F:structural constituent of chromatin"/>
    <property type="evidence" value="ECO:0007669"/>
    <property type="project" value="InterPro"/>
</dbReference>
<evidence type="ECO:0000256" key="5">
    <source>
        <dbReference type="ARBA" id="ARBA00023125"/>
    </source>
</evidence>
<reference evidence="7 8" key="1">
    <citation type="submission" date="2020-07" db="EMBL/GenBank/DDBJ databases">
        <title>Diversity of carbapenemase encoding genes among Pseudomonas putida group clinical isolates in a tertiary Brazilian hospital.</title>
        <authorList>
            <person name="Alberto-Lei F."/>
            <person name="Nodari C.S."/>
            <person name="Streling A.P."/>
            <person name="Paulino J.T."/>
            <person name="Bessa-Neto F.O."/>
            <person name="Cayo R."/>
            <person name="Gales A.C."/>
        </authorList>
    </citation>
    <scope>NUCLEOTIDE SEQUENCE [LARGE SCALE GENOMIC DNA]</scope>
    <source>
        <strain evidence="7 8">14535</strain>
    </source>
</reference>
<dbReference type="SUPFAM" id="SSF47729">
    <property type="entry name" value="IHF-like DNA-binding proteins"/>
    <property type="match status" value="1"/>
</dbReference>
<dbReference type="CDD" id="cd13831">
    <property type="entry name" value="HU"/>
    <property type="match status" value="1"/>
</dbReference>
<evidence type="ECO:0000256" key="1">
    <source>
        <dbReference type="ARBA" id="ARBA00003819"/>
    </source>
</evidence>
<name>A0A7W2JFG8_9PSED</name>
<keyword evidence="4" id="KW-0226">DNA condensation</keyword>
<comment type="caution">
    <text evidence="7">The sequence shown here is derived from an EMBL/GenBank/DDBJ whole genome shotgun (WGS) entry which is preliminary data.</text>
</comment>
<sequence>MNKAELIAQVAVRAELSQAKAQKVVDAFIDGIKASLSTHTHVVLVDFGMFKTVARAARVGRNPQSGKPLEIPPATIVKFRAGKRLKDAVQFSGKFDASTKPRK</sequence>
<accession>A0A7W2JFG8</accession>
<organism evidence="7 8">
    <name type="scientific">Pseudomonas juntendi</name>
    <dbReference type="NCBI Taxonomy" id="2666183"/>
    <lineage>
        <taxon>Bacteria</taxon>
        <taxon>Pseudomonadati</taxon>
        <taxon>Pseudomonadota</taxon>
        <taxon>Gammaproteobacteria</taxon>
        <taxon>Pseudomonadales</taxon>
        <taxon>Pseudomonadaceae</taxon>
        <taxon>Pseudomonas</taxon>
    </lineage>
</organism>
<dbReference type="SMART" id="SM00411">
    <property type="entry name" value="BHL"/>
    <property type="match status" value="1"/>
</dbReference>
<protein>
    <submittedName>
        <fullName evidence="7">HU family DNA-binding protein</fullName>
    </submittedName>
</protein>
<evidence type="ECO:0000256" key="4">
    <source>
        <dbReference type="ARBA" id="ARBA00023067"/>
    </source>
</evidence>
<dbReference type="GO" id="GO:0003677">
    <property type="term" value="F:DNA binding"/>
    <property type="evidence" value="ECO:0007669"/>
    <property type="project" value="UniProtKB-KW"/>
</dbReference>
<dbReference type="InterPro" id="IPR000119">
    <property type="entry name" value="Hist_DNA-bd"/>
</dbReference>
<dbReference type="PANTHER" id="PTHR33175:SF3">
    <property type="entry name" value="DNA-BINDING PROTEIN HU-BETA"/>
    <property type="match status" value="1"/>
</dbReference>
<dbReference type="GO" id="GO:0005829">
    <property type="term" value="C:cytosol"/>
    <property type="evidence" value="ECO:0007669"/>
    <property type="project" value="TreeGrafter"/>
</dbReference>
<evidence type="ECO:0000256" key="3">
    <source>
        <dbReference type="ARBA" id="ARBA00011870"/>
    </source>
</evidence>
<dbReference type="AlphaFoldDB" id="A0A7W2JFG8"/>